<comment type="caution">
    <text evidence="3">The sequence shown here is derived from an EMBL/GenBank/DDBJ whole genome shotgun (WGS) entry which is preliminary data.</text>
</comment>
<accession>A0A9P6E097</accession>
<evidence type="ECO:0000313" key="3">
    <source>
        <dbReference type="EMBL" id="KAF9521466.1"/>
    </source>
</evidence>
<feature type="compositionally biased region" description="Polar residues" evidence="2">
    <location>
        <begin position="1"/>
        <end position="32"/>
    </location>
</feature>
<dbReference type="OrthoDB" id="2686745at2759"/>
<feature type="region of interest" description="Disordered" evidence="2">
    <location>
        <begin position="323"/>
        <end position="384"/>
    </location>
</feature>
<protein>
    <submittedName>
        <fullName evidence="3">Uncharacterized protein</fullName>
    </submittedName>
</protein>
<feature type="compositionally biased region" description="Basic and acidic residues" evidence="2">
    <location>
        <begin position="329"/>
        <end position="339"/>
    </location>
</feature>
<feature type="region of interest" description="Disordered" evidence="2">
    <location>
        <begin position="1"/>
        <end position="158"/>
    </location>
</feature>
<dbReference type="Proteomes" id="UP000807306">
    <property type="component" value="Unassembled WGS sequence"/>
</dbReference>
<feature type="compositionally biased region" description="Pro residues" evidence="2">
    <location>
        <begin position="116"/>
        <end position="126"/>
    </location>
</feature>
<feature type="compositionally biased region" description="Low complexity" evidence="2">
    <location>
        <begin position="140"/>
        <end position="150"/>
    </location>
</feature>
<keyword evidence="1" id="KW-0175">Coiled coil</keyword>
<evidence type="ECO:0000313" key="4">
    <source>
        <dbReference type="Proteomes" id="UP000807306"/>
    </source>
</evidence>
<organism evidence="3 4">
    <name type="scientific">Crepidotus variabilis</name>
    <dbReference type="NCBI Taxonomy" id="179855"/>
    <lineage>
        <taxon>Eukaryota</taxon>
        <taxon>Fungi</taxon>
        <taxon>Dikarya</taxon>
        <taxon>Basidiomycota</taxon>
        <taxon>Agaricomycotina</taxon>
        <taxon>Agaricomycetes</taxon>
        <taxon>Agaricomycetidae</taxon>
        <taxon>Agaricales</taxon>
        <taxon>Agaricineae</taxon>
        <taxon>Crepidotaceae</taxon>
        <taxon>Crepidotus</taxon>
    </lineage>
</organism>
<sequence length="384" mass="40530">MANGPSKQPSTSNSRLSGVTTTSNAIATNSLNATTSKPSKAPAPAKSTTSKEVTAAPARTATNAPARTAANAPAAPLPARGPGNAVRLSVAAQQNIRTNTGKVGSTSQGASGQQPPVRPPLEPPPGRTAANVVNPVSQSTGPVATTTTTKAKPRGRKQKSVTALLAEANATIVAQKNEAAELRRLLAEKEAVIESQRDDYPKVPCPSGPAGRADGYVLRNELGVTKRTEAALRCVIRVITAKHLLTNLSYAKQDKNAILDAEVESVAEANILLKYYQNHWPIHPIMVQQLSHMAKAYKAALKYLNNCQEIPWQITGIRLDEGESNSEDFDIHGDGEADKGMNQGEQGDDGLPVDPGENNEGEYQPVDQDNGVGGEDRQAVSIDF</sequence>
<dbReference type="AlphaFoldDB" id="A0A9P6E097"/>
<dbReference type="EMBL" id="MU158055">
    <property type="protein sequence ID" value="KAF9521466.1"/>
    <property type="molecule type" value="Genomic_DNA"/>
</dbReference>
<feature type="coiled-coil region" evidence="1">
    <location>
        <begin position="165"/>
        <end position="199"/>
    </location>
</feature>
<reference evidence="3" key="1">
    <citation type="submission" date="2020-11" db="EMBL/GenBank/DDBJ databases">
        <authorList>
            <consortium name="DOE Joint Genome Institute"/>
            <person name="Ahrendt S."/>
            <person name="Riley R."/>
            <person name="Andreopoulos W."/>
            <person name="Labutti K."/>
            <person name="Pangilinan J."/>
            <person name="Ruiz-Duenas F.J."/>
            <person name="Barrasa J.M."/>
            <person name="Sanchez-Garcia M."/>
            <person name="Camarero S."/>
            <person name="Miyauchi S."/>
            <person name="Serrano A."/>
            <person name="Linde D."/>
            <person name="Babiker R."/>
            <person name="Drula E."/>
            <person name="Ayuso-Fernandez I."/>
            <person name="Pacheco R."/>
            <person name="Padilla G."/>
            <person name="Ferreira P."/>
            <person name="Barriuso J."/>
            <person name="Kellner H."/>
            <person name="Castanera R."/>
            <person name="Alfaro M."/>
            <person name="Ramirez L."/>
            <person name="Pisabarro A.G."/>
            <person name="Kuo A."/>
            <person name="Tritt A."/>
            <person name="Lipzen A."/>
            <person name="He G."/>
            <person name="Yan M."/>
            <person name="Ng V."/>
            <person name="Cullen D."/>
            <person name="Martin F."/>
            <person name="Rosso M.-N."/>
            <person name="Henrissat B."/>
            <person name="Hibbett D."/>
            <person name="Martinez A.T."/>
            <person name="Grigoriev I.V."/>
        </authorList>
    </citation>
    <scope>NUCLEOTIDE SEQUENCE</scope>
    <source>
        <strain evidence="3">CBS 506.95</strain>
    </source>
</reference>
<feature type="compositionally biased region" description="Low complexity" evidence="2">
    <location>
        <begin position="33"/>
        <end position="85"/>
    </location>
</feature>
<keyword evidence="4" id="KW-1185">Reference proteome</keyword>
<evidence type="ECO:0000256" key="2">
    <source>
        <dbReference type="SAM" id="MobiDB-lite"/>
    </source>
</evidence>
<proteinExistence type="predicted"/>
<feature type="compositionally biased region" description="Polar residues" evidence="2">
    <location>
        <begin position="91"/>
        <end position="114"/>
    </location>
</feature>
<evidence type="ECO:0000256" key="1">
    <source>
        <dbReference type="SAM" id="Coils"/>
    </source>
</evidence>
<gene>
    <name evidence="3" type="ORF">CPB83DRAFT_926922</name>
</gene>
<name>A0A9P6E097_9AGAR</name>